<sequence length="148" mass="17639">MDLKPEETAAHMIDRFDLQVWDITHALEKLDSLPLRSFAMQRYIEMKGLNPDHARIYTEVDGMGQELRVVREQVLDDFIVFTINTFEFCFITRPELTRLTEKERRFFLDCHDARSLIYRTIKLNPELAGRFIRYQRIGKSIYLITPKP</sequence>
<dbReference type="Proteomes" id="UP000225448">
    <property type="component" value="Segment"/>
</dbReference>
<proteinExistence type="predicted"/>
<accession>A0A1Y0SYU9</accession>
<evidence type="ECO:0000313" key="1">
    <source>
        <dbReference type="EMBL" id="ARV76689.1"/>
    </source>
</evidence>
<name>A0A1Y0SYU9_9CAUD</name>
<evidence type="ECO:0000313" key="2">
    <source>
        <dbReference type="Proteomes" id="UP000225448"/>
    </source>
</evidence>
<protein>
    <submittedName>
        <fullName evidence="1">Uncharacterized protein</fullName>
    </submittedName>
</protein>
<dbReference type="EMBL" id="MF042360">
    <property type="protein sequence ID" value="ARV76689.1"/>
    <property type="molecule type" value="Genomic_DNA"/>
</dbReference>
<organism evidence="1 2">
    <name type="scientific">Pseudomonas phage Phabio</name>
    <dbReference type="NCBI Taxonomy" id="2006668"/>
    <lineage>
        <taxon>Viruses</taxon>
        <taxon>Duplodnaviria</taxon>
        <taxon>Heunggongvirae</taxon>
        <taxon>Uroviricota</taxon>
        <taxon>Caudoviricetes</taxon>
        <taxon>Chimalliviridae</taxon>
        <taxon>Phabiovirus</taxon>
        <taxon>Phabiovirus phabio</taxon>
    </lineage>
</organism>
<reference evidence="1 2" key="1">
    <citation type="submission" date="2017-05" db="EMBL/GenBank/DDBJ databases">
        <authorList>
            <person name="Song R."/>
            <person name="Chenine A.L."/>
            <person name="Ruprecht R.M."/>
        </authorList>
    </citation>
    <scope>NUCLEOTIDE SEQUENCE [LARGE SCALE GENOMIC DNA]</scope>
</reference>
<keyword evidence="2" id="KW-1185">Reference proteome</keyword>
<gene>
    <name evidence="1" type="ORF">PHABIO_58</name>
</gene>